<reference evidence="3" key="1">
    <citation type="submission" date="2016-11" db="UniProtKB">
        <authorList>
            <consortium name="WormBaseParasite"/>
        </authorList>
    </citation>
    <scope>IDENTIFICATION</scope>
</reference>
<accession>A0A1I7S0N7</accession>
<evidence type="ECO:0000256" key="1">
    <source>
        <dbReference type="SAM" id="MobiDB-lite"/>
    </source>
</evidence>
<proteinExistence type="predicted"/>
<dbReference type="AlphaFoldDB" id="A0A1I7S0N7"/>
<feature type="compositionally biased region" description="Polar residues" evidence="1">
    <location>
        <begin position="24"/>
        <end position="39"/>
    </location>
</feature>
<sequence>MILPLFFTNGLKSFEGGNSKESSRMTLSSDVGQVESLKQSTRHETVNSTSRNDEKSRPPGEQHSEHSKRSFNKILTRKTRTGTKNTINNVTPRTRRAPHPLKLLYNNPNP</sequence>
<organism evidence="2 3">
    <name type="scientific">Bursaphelenchus xylophilus</name>
    <name type="common">Pinewood nematode worm</name>
    <name type="synonym">Aphelenchoides xylophilus</name>
    <dbReference type="NCBI Taxonomy" id="6326"/>
    <lineage>
        <taxon>Eukaryota</taxon>
        <taxon>Metazoa</taxon>
        <taxon>Ecdysozoa</taxon>
        <taxon>Nematoda</taxon>
        <taxon>Chromadorea</taxon>
        <taxon>Rhabditida</taxon>
        <taxon>Tylenchina</taxon>
        <taxon>Tylenchomorpha</taxon>
        <taxon>Aphelenchoidea</taxon>
        <taxon>Aphelenchoididae</taxon>
        <taxon>Bursaphelenchus</taxon>
    </lineage>
</organism>
<feature type="compositionally biased region" description="Basic residues" evidence="1">
    <location>
        <begin position="69"/>
        <end position="81"/>
    </location>
</feature>
<feature type="compositionally biased region" description="Polar residues" evidence="1">
    <location>
        <begin position="82"/>
        <end position="92"/>
    </location>
</feature>
<feature type="compositionally biased region" description="Basic and acidic residues" evidence="1">
    <location>
        <begin position="41"/>
        <end position="68"/>
    </location>
</feature>
<dbReference type="Proteomes" id="UP000095284">
    <property type="component" value="Unplaced"/>
</dbReference>
<name>A0A1I7S0N7_BURXY</name>
<evidence type="ECO:0000313" key="3">
    <source>
        <dbReference type="WBParaSite" id="BXY_0656100.1"/>
    </source>
</evidence>
<evidence type="ECO:0000313" key="2">
    <source>
        <dbReference type="Proteomes" id="UP000095284"/>
    </source>
</evidence>
<dbReference type="WBParaSite" id="BXY_0656100.1">
    <property type="protein sequence ID" value="BXY_0656100.1"/>
    <property type="gene ID" value="BXY_0656100"/>
</dbReference>
<feature type="region of interest" description="Disordered" evidence="1">
    <location>
        <begin position="10"/>
        <end position="110"/>
    </location>
</feature>
<protein>
    <submittedName>
        <fullName evidence="3">Ovule protein</fullName>
    </submittedName>
</protein>